<evidence type="ECO:0000313" key="3">
    <source>
        <dbReference type="Proteomes" id="UP000315540"/>
    </source>
</evidence>
<feature type="domain" description="DinB-like" evidence="1">
    <location>
        <begin position="11"/>
        <end position="169"/>
    </location>
</feature>
<dbReference type="Gene3D" id="1.20.120.450">
    <property type="entry name" value="dinb family like domain"/>
    <property type="match status" value="1"/>
</dbReference>
<dbReference type="Proteomes" id="UP000315540">
    <property type="component" value="Unassembled WGS sequence"/>
</dbReference>
<comment type="caution">
    <text evidence="2">The sequence shown here is derived from an EMBL/GenBank/DDBJ whole genome shotgun (WGS) entry which is preliminary data.</text>
</comment>
<dbReference type="EMBL" id="VFWZ01000008">
    <property type="protein sequence ID" value="TPN82911.1"/>
    <property type="molecule type" value="Genomic_DNA"/>
</dbReference>
<reference evidence="2 3" key="1">
    <citation type="submission" date="2019-06" db="EMBL/GenBank/DDBJ databases">
        <authorList>
            <person name="Meng X."/>
        </authorList>
    </citation>
    <scope>NUCLEOTIDE SEQUENCE [LARGE SCALE GENOMIC DNA]</scope>
    <source>
        <strain evidence="2 3">M625</strain>
    </source>
</reference>
<organism evidence="2 3">
    <name type="scientific">Aquimarina algicola</name>
    <dbReference type="NCBI Taxonomy" id="2589995"/>
    <lineage>
        <taxon>Bacteria</taxon>
        <taxon>Pseudomonadati</taxon>
        <taxon>Bacteroidota</taxon>
        <taxon>Flavobacteriia</taxon>
        <taxon>Flavobacteriales</taxon>
        <taxon>Flavobacteriaceae</taxon>
        <taxon>Aquimarina</taxon>
    </lineage>
</organism>
<dbReference type="OrthoDB" id="954225at2"/>
<dbReference type="RefSeq" id="WP_140596350.1">
    <property type="nucleotide sequence ID" value="NZ_VFWZ01000008.1"/>
</dbReference>
<keyword evidence="3" id="KW-1185">Reference proteome</keyword>
<dbReference type="InterPro" id="IPR024775">
    <property type="entry name" value="DinB-like"/>
</dbReference>
<dbReference type="Pfam" id="PF12867">
    <property type="entry name" value="DinB_2"/>
    <property type="match status" value="1"/>
</dbReference>
<proteinExistence type="predicted"/>
<accession>A0A504J9P2</accession>
<protein>
    <submittedName>
        <fullName evidence="2">DinB family protein</fullName>
    </submittedName>
</protein>
<name>A0A504J9P2_9FLAO</name>
<dbReference type="AlphaFoldDB" id="A0A504J9P2"/>
<gene>
    <name evidence="2" type="ORF">FHK87_21020</name>
</gene>
<evidence type="ECO:0000259" key="1">
    <source>
        <dbReference type="Pfam" id="PF12867"/>
    </source>
</evidence>
<sequence>MTKAEVIKILKQKHQILYDWLKNHPNENWVKGPQGKWNTGEHIVHLIQSESALNKALWLPKFYLKYKFGVNNRDNRTYNQIVQKYQNKLADNPDVIANISKKMPTITLTNKFYYIAKLEKENMKLIKKFQKWTEHDLDTFLLPHPLLGRMTIREIVIWTAYHTEHHYKTLKSNY</sequence>
<dbReference type="SUPFAM" id="SSF109854">
    <property type="entry name" value="DinB/YfiT-like putative metalloenzymes"/>
    <property type="match status" value="1"/>
</dbReference>
<dbReference type="InterPro" id="IPR034660">
    <property type="entry name" value="DinB/YfiT-like"/>
</dbReference>
<evidence type="ECO:0000313" key="2">
    <source>
        <dbReference type="EMBL" id="TPN82911.1"/>
    </source>
</evidence>